<dbReference type="SUPFAM" id="SSF55874">
    <property type="entry name" value="ATPase domain of HSP90 chaperone/DNA topoisomerase II/histidine kinase"/>
    <property type="match status" value="1"/>
</dbReference>
<keyword evidence="10" id="KW-0808">Transferase</keyword>
<dbReference type="InterPro" id="IPR005467">
    <property type="entry name" value="His_kinase_dom"/>
</dbReference>
<evidence type="ECO:0000313" key="11">
    <source>
        <dbReference type="Proteomes" id="UP000321301"/>
    </source>
</evidence>
<dbReference type="InterPro" id="IPR003661">
    <property type="entry name" value="HisK_dim/P_dom"/>
</dbReference>
<dbReference type="Proteomes" id="UP000321301">
    <property type="component" value="Unassembled WGS sequence"/>
</dbReference>
<dbReference type="GO" id="GO:0000155">
    <property type="term" value="F:phosphorelay sensor kinase activity"/>
    <property type="evidence" value="ECO:0007669"/>
    <property type="project" value="InterPro"/>
</dbReference>
<dbReference type="RefSeq" id="WP_146946838.1">
    <property type="nucleotide sequence ID" value="NZ_BJYV01000001.1"/>
</dbReference>
<dbReference type="SMART" id="SM00388">
    <property type="entry name" value="HisKA"/>
    <property type="match status" value="1"/>
</dbReference>
<feature type="transmembrane region" description="Helical" evidence="6">
    <location>
        <begin position="345"/>
        <end position="363"/>
    </location>
</feature>
<accession>A0A512C606</accession>
<dbReference type="PROSITE" id="PS50110">
    <property type="entry name" value="RESPONSE_REGULATORY"/>
    <property type="match status" value="1"/>
</dbReference>
<comment type="caution">
    <text evidence="10">The sequence shown here is derived from an EMBL/GenBank/DDBJ whole genome shotgun (WGS) entry which is preliminary data.</text>
</comment>
<reference evidence="10 11" key="1">
    <citation type="submission" date="2019-07" db="EMBL/GenBank/DDBJ databases">
        <title>Whole genome shotgun sequence of Cyclobacterium qasimii NBRC 106168.</title>
        <authorList>
            <person name="Hosoyama A."/>
            <person name="Uohara A."/>
            <person name="Ohji S."/>
            <person name="Ichikawa N."/>
        </authorList>
    </citation>
    <scope>NUCLEOTIDE SEQUENCE [LARGE SCALE GENOMIC DNA]</scope>
    <source>
        <strain evidence="10 11">NBRC 106168</strain>
    </source>
</reference>
<dbReference type="SMART" id="SM00387">
    <property type="entry name" value="HATPase_c"/>
    <property type="match status" value="1"/>
</dbReference>
<keyword evidence="6" id="KW-0812">Transmembrane</keyword>
<evidence type="ECO:0000256" key="6">
    <source>
        <dbReference type="SAM" id="Phobius"/>
    </source>
</evidence>
<dbReference type="AlphaFoldDB" id="A0A512C606"/>
<gene>
    <name evidence="10" type="primary">ladS_2</name>
    <name evidence="10" type="ORF">CQA01_00410</name>
</gene>
<feature type="signal peptide" evidence="7">
    <location>
        <begin position="1"/>
        <end position="23"/>
    </location>
</feature>
<evidence type="ECO:0000256" key="7">
    <source>
        <dbReference type="SAM" id="SignalP"/>
    </source>
</evidence>
<feature type="transmembrane region" description="Helical" evidence="6">
    <location>
        <begin position="256"/>
        <end position="273"/>
    </location>
</feature>
<dbReference type="PROSITE" id="PS50109">
    <property type="entry name" value="HIS_KIN"/>
    <property type="match status" value="1"/>
</dbReference>
<dbReference type="InterPro" id="IPR001789">
    <property type="entry name" value="Sig_transdc_resp-reg_receiver"/>
</dbReference>
<dbReference type="PANTHER" id="PTHR45339">
    <property type="entry name" value="HYBRID SIGNAL TRANSDUCTION HISTIDINE KINASE J"/>
    <property type="match status" value="1"/>
</dbReference>
<keyword evidence="10" id="KW-0418">Kinase</keyword>
<dbReference type="InterPro" id="IPR011623">
    <property type="entry name" value="7TMR_DISM_rcpt_extracell_dom1"/>
</dbReference>
<evidence type="ECO:0000256" key="1">
    <source>
        <dbReference type="ARBA" id="ARBA00000085"/>
    </source>
</evidence>
<dbReference type="InterPro" id="IPR011622">
    <property type="entry name" value="7TMR_DISM_rcpt_extracell_dom2"/>
</dbReference>
<dbReference type="CDD" id="cd17546">
    <property type="entry name" value="REC_hyHK_CKI1_RcsC-like"/>
    <property type="match status" value="1"/>
</dbReference>
<keyword evidence="6" id="KW-1133">Transmembrane helix</keyword>
<evidence type="ECO:0000256" key="5">
    <source>
        <dbReference type="PROSITE-ProRule" id="PRU00169"/>
    </source>
</evidence>
<protein>
    <recommendedName>
        <fullName evidence="2">histidine kinase</fullName>
        <ecNumber evidence="2">2.7.13.3</ecNumber>
    </recommendedName>
</protein>
<dbReference type="Gene3D" id="2.60.40.2380">
    <property type="match status" value="1"/>
</dbReference>
<feature type="domain" description="Histidine kinase" evidence="8">
    <location>
        <begin position="429"/>
        <end position="650"/>
    </location>
</feature>
<dbReference type="SUPFAM" id="SSF52172">
    <property type="entry name" value="CheY-like"/>
    <property type="match status" value="1"/>
</dbReference>
<feature type="transmembrane region" description="Helical" evidence="6">
    <location>
        <begin position="221"/>
        <end position="244"/>
    </location>
</feature>
<dbReference type="PANTHER" id="PTHR45339:SF1">
    <property type="entry name" value="HYBRID SIGNAL TRANSDUCTION HISTIDINE KINASE J"/>
    <property type="match status" value="1"/>
</dbReference>
<dbReference type="Pfam" id="PF00512">
    <property type="entry name" value="HisKA"/>
    <property type="match status" value="1"/>
</dbReference>
<keyword evidence="3 5" id="KW-0597">Phosphoprotein</keyword>
<feature type="transmembrane region" description="Helical" evidence="6">
    <location>
        <begin position="285"/>
        <end position="307"/>
    </location>
</feature>
<dbReference type="EC" id="2.7.13.3" evidence="2"/>
<dbReference type="EMBL" id="BJYV01000001">
    <property type="protein sequence ID" value="GEO19507.1"/>
    <property type="molecule type" value="Genomic_DNA"/>
</dbReference>
<dbReference type="Gene3D" id="3.30.565.10">
    <property type="entry name" value="Histidine kinase-like ATPase, C-terminal domain"/>
    <property type="match status" value="1"/>
</dbReference>
<keyword evidence="6" id="KW-0472">Membrane</keyword>
<organism evidence="10 11">
    <name type="scientific">Cyclobacterium qasimii</name>
    <dbReference type="NCBI Taxonomy" id="1350429"/>
    <lineage>
        <taxon>Bacteria</taxon>
        <taxon>Pseudomonadati</taxon>
        <taxon>Bacteroidota</taxon>
        <taxon>Cytophagia</taxon>
        <taxon>Cytophagales</taxon>
        <taxon>Cyclobacteriaceae</taxon>
        <taxon>Cyclobacterium</taxon>
    </lineage>
</organism>
<evidence type="ECO:0000256" key="4">
    <source>
        <dbReference type="ARBA" id="ARBA00023012"/>
    </source>
</evidence>
<dbReference type="Pfam" id="PF07695">
    <property type="entry name" value="7TMR-DISM_7TM"/>
    <property type="match status" value="1"/>
</dbReference>
<evidence type="ECO:0000256" key="3">
    <source>
        <dbReference type="ARBA" id="ARBA00022553"/>
    </source>
</evidence>
<dbReference type="Gene3D" id="3.40.50.2300">
    <property type="match status" value="1"/>
</dbReference>
<sequence length="808" mass="91264">MNHLIKFCFLVLITFFCFGDAFSYTTKPFEAKDQNANHSVSLYNNAEITNVGDSYYTFEEFLAKENSLKFEAIEGTSTNLGFTKSKYWLRFTIKNISELPLLYYLETGRPVTDIVDLYMLAEGEPVKKMKNGDIIPFSEKSFAHRKVIFPLNLEPNKTYKLYINYISDGEVINLPLELHTPTSMVLSTYQNQLFNGVFYGIILLASAIYLLFYFGIGNNSFLLYSVYVLSVGLLHLSLDGYFLQYIDPESGWLNKNAILITAIFSALAFGRYAQIYTNMKKLSKVLNNGLNIMLGALVVLLLLVVFYPDGKAYYYPTVNLLSFFGLLILITTVVLDYIKGKKLDLFFSLAIFSFTVGIFILIFNDFSLIPNSFFTKNGSKIGTGFEIFFLSLAMSNRIKLLKSEKEKHQEIALQKSEESNEIKSYFLSNISHELRTPLNAIIGLTQSIKDTNKEKSINSDLDIIHYSSLGLLGAIDDVLYYSMIEKGQLKLQETPFDLEKMITQIAGSFETQAVDKGLRFNFKKIGLIPQYIIGDRRSTEQLIGNLLKNALKFTRHGEIGLEVEAETQSENRILLKVKVKDTGVGIKKKQLESIFASFTQGQSNDKRKFGGLGLGLCIVKALVDLQKSKINIQSEEGKGTSVELELNYNLPEDSGEQTALYDFAKSEVLDLDNKNILIVEDNVLNQIVLKLILRKWANTSFEFANNGLEGIEMLKKQIFDVVLMDLQMPVMDGYEATQAIRAGACGSRNSDIPIIAVTADVTQKARNKVFEIGMDGYMTKPVKKEELYNKIKNVLYSASHNNRLKDSQ</sequence>
<dbReference type="SMART" id="SM00448">
    <property type="entry name" value="REC"/>
    <property type="match status" value="1"/>
</dbReference>
<dbReference type="Pfam" id="PF07696">
    <property type="entry name" value="7TMR-DISMED2"/>
    <property type="match status" value="1"/>
</dbReference>
<dbReference type="Pfam" id="PF00072">
    <property type="entry name" value="Response_reg"/>
    <property type="match status" value="1"/>
</dbReference>
<evidence type="ECO:0000256" key="2">
    <source>
        <dbReference type="ARBA" id="ARBA00012438"/>
    </source>
</evidence>
<comment type="catalytic activity">
    <reaction evidence="1">
        <text>ATP + protein L-histidine = ADP + protein N-phospho-L-histidine.</text>
        <dbReference type="EC" id="2.7.13.3"/>
    </reaction>
</comment>
<feature type="chain" id="PRO_5021984171" description="histidine kinase" evidence="7">
    <location>
        <begin position="24"/>
        <end position="808"/>
    </location>
</feature>
<dbReference type="Gene3D" id="1.10.287.130">
    <property type="match status" value="1"/>
</dbReference>
<dbReference type="CDD" id="cd00082">
    <property type="entry name" value="HisKA"/>
    <property type="match status" value="1"/>
</dbReference>
<dbReference type="SUPFAM" id="SSF47384">
    <property type="entry name" value="Homodimeric domain of signal transducing histidine kinase"/>
    <property type="match status" value="1"/>
</dbReference>
<evidence type="ECO:0000259" key="9">
    <source>
        <dbReference type="PROSITE" id="PS50110"/>
    </source>
</evidence>
<name>A0A512C606_9BACT</name>
<feature type="transmembrane region" description="Helical" evidence="6">
    <location>
        <begin position="313"/>
        <end position="338"/>
    </location>
</feature>
<evidence type="ECO:0000313" key="10">
    <source>
        <dbReference type="EMBL" id="GEO19507.1"/>
    </source>
</evidence>
<dbReference type="InterPro" id="IPR011006">
    <property type="entry name" value="CheY-like_superfamily"/>
</dbReference>
<evidence type="ECO:0000259" key="8">
    <source>
        <dbReference type="PROSITE" id="PS50109"/>
    </source>
</evidence>
<keyword evidence="4" id="KW-0902">Two-component regulatory system</keyword>
<dbReference type="InterPro" id="IPR036097">
    <property type="entry name" value="HisK_dim/P_sf"/>
</dbReference>
<keyword evidence="11" id="KW-1185">Reference proteome</keyword>
<dbReference type="PRINTS" id="PR00344">
    <property type="entry name" value="BCTRLSENSOR"/>
</dbReference>
<proteinExistence type="predicted"/>
<feature type="domain" description="Response regulatory" evidence="9">
    <location>
        <begin position="675"/>
        <end position="795"/>
    </location>
</feature>
<dbReference type="FunFam" id="3.30.565.10:FF:000010">
    <property type="entry name" value="Sensor histidine kinase RcsC"/>
    <property type="match status" value="1"/>
</dbReference>
<dbReference type="InterPro" id="IPR003594">
    <property type="entry name" value="HATPase_dom"/>
</dbReference>
<feature type="modified residue" description="4-aspartylphosphate" evidence="5">
    <location>
        <position position="725"/>
    </location>
</feature>
<dbReference type="InterPro" id="IPR004358">
    <property type="entry name" value="Sig_transdc_His_kin-like_C"/>
</dbReference>
<dbReference type="InterPro" id="IPR036890">
    <property type="entry name" value="HATPase_C_sf"/>
</dbReference>
<feature type="transmembrane region" description="Helical" evidence="6">
    <location>
        <begin position="193"/>
        <end position="214"/>
    </location>
</feature>
<dbReference type="Pfam" id="PF02518">
    <property type="entry name" value="HATPase_c"/>
    <property type="match status" value="1"/>
</dbReference>
<keyword evidence="7" id="KW-0732">Signal</keyword>